<dbReference type="Pfam" id="PF20981">
    <property type="entry name" value="AAR2_1st"/>
    <property type="match status" value="1"/>
</dbReference>
<comment type="similarity">
    <text evidence="1">Belongs to the AAR2 family.</text>
</comment>
<proteinExistence type="inferred from homology"/>
<feature type="domain" description="AAR2 N-terminal" evidence="3">
    <location>
        <begin position="4"/>
        <end position="136"/>
    </location>
</feature>
<feature type="domain" description="AAR2 C-terminal" evidence="2">
    <location>
        <begin position="187"/>
        <end position="325"/>
    </location>
</feature>
<dbReference type="EMBL" id="PUHR01000049">
    <property type="protein sequence ID" value="KAG0669108.1"/>
    <property type="molecule type" value="Genomic_DNA"/>
</dbReference>
<dbReference type="AlphaFoldDB" id="A0A9P6WD69"/>
<dbReference type="InterPro" id="IPR033648">
    <property type="entry name" value="AAR2_C"/>
</dbReference>
<evidence type="ECO:0000256" key="1">
    <source>
        <dbReference type="ARBA" id="ARBA00006281"/>
    </source>
</evidence>
<dbReference type="InterPro" id="IPR038514">
    <property type="entry name" value="AAR2_C_sf"/>
</dbReference>
<dbReference type="CDD" id="cd13778">
    <property type="entry name" value="Aar2_C"/>
    <property type="match status" value="1"/>
</dbReference>
<comment type="caution">
    <text evidence="4">The sequence shown here is derived from an EMBL/GenBank/DDBJ whole genome shotgun (WGS) entry which is preliminary data.</text>
</comment>
<dbReference type="PANTHER" id="PTHR12689">
    <property type="entry name" value="A1 CISTRON SPLICING FACTOR AAR2-RELATED"/>
    <property type="match status" value="1"/>
</dbReference>
<dbReference type="Gene3D" id="1.25.40.550">
    <property type="entry name" value="Aar2, C-terminal domain-like"/>
    <property type="match status" value="1"/>
</dbReference>
<dbReference type="OrthoDB" id="201752at2759"/>
<accession>A0A9P6WD69</accession>
<dbReference type="Gene3D" id="2.60.34.20">
    <property type="match status" value="1"/>
</dbReference>
<dbReference type="Pfam" id="PF05282">
    <property type="entry name" value="AAR2"/>
    <property type="match status" value="1"/>
</dbReference>
<reference evidence="4 5" key="1">
    <citation type="submission" date="2020-11" db="EMBL/GenBank/DDBJ databases">
        <title>Kefir isolates.</title>
        <authorList>
            <person name="Marcisauskas S."/>
            <person name="Kim Y."/>
            <person name="Blasche S."/>
        </authorList>
    </citation>
    <scope>NUCLEOTIDE SEQUENCE [LARGE SCALE GENOMIC DNA]</scope>
    <source>
        <strain evidence="4 5">OG2</strain>
    </source>
</reference>
<dbReference type="InterPro" id="IPR007946">
    <property type="entry name" value="AAR2"/>
</dbReference>
<dbReference type="InterPro" id="IPR033647">
    <property type="entry name" value="Aar2_N"/>
</dbReference>
<organism evidence="4 5">
    <name type="scientific">Maudiozyma exigua</name>
    <name type="common">Yeast</name>
    <name type="synonym">Kazachstania exigua</name>
    <dbReference type="NCBI Taxonomy" id="34358"/>
    <lineage>
        <taxon>Eukaryota</taxon>
        <taxon>Fungi</taxon>
        <taxon>Dikarya</taxon>
        <taxon>Ascomycota</taxon>
        <taxon>Saccharomycotina</taxon>
        <taxon>Saccharomycetes</taxon>
        <taxon>Saccharomycetales</taxon>
        <taxon>Saccharomycetaceae</taxon>
        <taxon>Maudiozyma</taxon>
    </lineage>
</organism>
<protein>
    <recommendedName>
        <fullName evidence="6">A1 cistron-splicing factor AAR2</fullName>
    </recommendedName>
</protein>
<keyword evidence="5" id="KW-1185">Reference proteome</keyword>
<dbReference type="PANTHER" id="PTHR12689:SF4">
    <property type="entry name" value="PROTEIN AAR2 HOMOLOG"/>
    <property type="match status" value="1"/>
</dbReference>
<evidence type="ECO:0000313" key="5">
    <source>
        <dbReference type="Proteomes" id="UP000750334"/>
    </source>
</evidence>
<name>A0A9P6WD69_MAUEX</name>
<evidence type="ECO:0000259" key="2">
    <source>
        <dbReference type="Pfam" id="PF05282"/>
    </source>
</evidence>
<evidence type="ECO:0008006" key="6">
    <source>
        <dbReference type="Google" id="ProtNLM"/>
    </source>
</evidence>
<evidence type="ECO:0000259" key="3">
    <source>
        <dbReference type="Pfam" id="PF20981"/>
    </source>
</evidence>
<sequence length="384" mass="45027">MSNILFVDITIEVTIGIDLGSFHVRQNQPFKGIVNIPHIKNDSMHVIHFQHGSTTENDNGGLRYGYWFSQGNYYIKYNETEELYEMFQEIDNDKYNLNMQEYLNRNMVSEYPRIDEENNWGTVTDEVNWSLVNKIVDNGTLKEQKHIKYVDSSMTTLEENEVLQKKLNRGSTETKSNNLPHENVFRYTRIQFKSNKAIRSTHRMEDYNDKSYYLNNIIIRDDMKGQISQLVGELEFSFINSIIFGNYGSSLQWHNIIELLFRSSKVNTNIINKIDEIVSRQLTILPSGYKDILINETLWQAFFQGSFQGSFQMANVPRIRQKLIENHIIEENNTQKMVDDQEQDEQEEYIDEAENNNTYYHNIDSSDDDEDGPTIVGGIYYNKG</sequence>
<dbReference type="Proteomes" id="UP000750334">
    <property type="component" value="Unassembled WGS sequence"/>
</dbReference>
<evidence type="ECO:0000313" key="4">
    <source>
        <dbReference type="EMBL" id="KAG0669108.1"/>
    </source>
</evidence>
<dbReference type="GO" id="GO:0000244">
    <property type="term" value="P:spliceosomal tri-snRNP complex assembly"/>
    <property type="evidence" value="ECO:0007669"/>
    <property type="project" value="TreeGrafter"/>
</dbReference>
<dbReference type="CDD" id="cd13777">
    <property type="entry name" value="Aar2_N"/>
    <property type="match status" value="1"/>
</dbReference>
<gene>
    <name evidence="4" type="ORF">C6P45_004049</name>
</gene>
<dbReference type="InterPro" id="IPR038516">
    <property type="entry name" value="AAR2_N_sf"/>
</dbReference>